<dbReference type="Proteomes" id="UP000199063">
    <property type="component" value="Unassembled WGS sequence"/>
</dbReference>
<feature type="domain" description="Trypsin-co-occurring" evidence="1">
    <location>
        <begin position="12"/>
        <end position="102"/>
    </location>
</feature>
<accession>A0A1H0DJZ9</accession>
<dbReference type="AlphaFoldDB" id="A0A1H0DJZ9"/>
<evidence type="ECO:0000313" key="2">
    <source>
        <dbReference type="EMBL" id="SDN70495.1"/>
    </source>
</evidence>
<gene>
    <name evidence="2" type="ORF">SAMN05444921_13439</name>
</gene>
<dbReference type="STRING" id="1196353.SAMN05444921_13439"/>
<proteinExistence type="predicted"/>
<dbReference type="NCBIfam" id="NF041216">
    <property type="entry name" value="CU044_2847_fam"/>
    <property type="match status" value="1"/>
</dbReference>
<organism evidence="2 3">
    <name type="scientific">Streptomyces wuyuanensis</name>
    <dbReference type="NCBI Taxonomy" id="1196353"/>
    <lineage>
        <taxon>Bacteria</taxon>
        <taxon>Bacillati</taxon>
        <taxon>Actinomycetota</taxon>
        <taxon>Actinomycetes</taxon>
        <taxon>Kitasatosporales</taxon>
        <taxon>Streptomycetaceae</taxon>
        <taxon>Streptomyces</taxon>
    </lineage>
</organism>
<sequence>MSLSVNGEQKQDTILVEFQQRSGLRQVALNAPDAVERSAQAVDQAMGTIRGMAERLRSTVAEMSIRPEGVQVSFGIKFDTEAGAVIAKAGVEASVNVTLMWGTGSAT</sequence>
<reference evidence="3" key="1">
    <citation type="submission" date="2016-10" db="EMBL/GenBank/DDBJ databases">
        <authorList>
            <person name="Varghese N."/>
            <person name="Submissions S."/>
        </authorList>
    </citation>
    <scope>NUCLEOTIDE SEQUENCE [LARGE SCALE GENOMIC DNA]</scope>
    <source>
        <strain evidence="3">CGMCC 4.7042</strain>
    </source>
</reference>
<dbReference type="EMBL" id="FNHI01000034">
    <property type="protein sequence ID" value="SDN70495.1"/>
    <property type="molecule type" value="Genomic_DNA"/>
</dbReference>
<protein>
    <recommendedName>
        <fullName evidence="1">Trypsin-co-occurring domain-containing protein</fullName>
    </recommendedName>
</protein>
<evidence type="ECO:0000313" key="3">
    <source>
        <dbReference type="Proteomes" id="UP000199063"/>
    </source>
</evidence>
<name>A0A1H0DJZ9_9ACTN</name>
<evidence type="ECO:0000259" key="1">
    <source>
        <dbReference type="Pfam" id="PF19493"/>
    </source>
</evidence>
<keyword evidence="3" id="KW-1185">Reference proteome</keyword>
<dbReference type="Pfam" id="PF19493">
    <property type="entry name" value="Trypco1"/>
    <property type="match status" value="1"/>
</dbReference>
<dbReference type="InterPro" id="IPR045794">
    <property type="entry name" value="Trypco1"/>
</dbReference>